<sequence length="30" mass="3637">MKCCHTYARMFFNHFVYRSPIYFCRGVTTG</sequence>
<proteinExistence type="predicted"/>
<dbReference type="AlphaFoldDB" id="A0A2P2N531"/>
<organism evidence="1">
    <name type="scientific">Rhizophora mucronata</name>
    <name type="common">Asiatic mangrove</name>
    <dbReference type="NCBI Taxonomy" id="61149"/>
    <lineage>
        <taxon>Eukaryota</taxon>
        <taxon>Viridiplantae</taxon>
        <taxon>Streptophyta</taxon>
        <taxon>Embryophyta</taxon>
        <taxon>Tracheophyta</taxon>
        <taxon>Spermatophyta</taxon>
        <taxon>Magnoliopsida</taxon>
        <taxon>eudicotyledons</taxon>
        <taxon>Gunneridae</taxon>
        <taxon>Pentapetalae</taxon>
        <taxon>rosids</taxon>
        <taxon>fabids</taxon>
        <taxon>Malpighiales</taxon>
        <taxon>Rhizophoraceae</taxon>
        <taxon>Rhizophora</taxon>
    </lineage>
</organism>
<protein>
    <submittedName>
        <fullName evidence="1">Uncharacterized protein</fullName>
    </submittedName>
</protein>
<reference evidence="1" key="1">
    <citation type="submission" date="2018-02" db="EMBL/GenBank/DDBJ databases">
        <title>Rhizophora mucronata_Transcriptome.</title>
        <authorList>
            <person name="Meera S.P."/>
            <person name="Sreeshan A."/>
            <person name="Augustine A."/>
        </authorList>
    </citation>
    <scope>NUCLEOTIDE SEQUENCE</scope>
    <source>
        <tissue evidence="1">Leaf</tissue>
    </source>
</reference>
<name>A0A2P2N531_RHIMU</name>
<dbReference type="EMBL" id="GGEC01057084">
    <property type="protein sequence ID" value="MBX37568.1"/>
    <property type="molecule type" value="Transcribed_RNA"/>
</dbReference>
<accession>A0A2P2N531</accession>
<evidence type="ECO:0000313" key="1">
    <source>
        <dbReference type="EMBL" id="MBX37568.1"/>
    </source>
</evidence>